<accession>A0A077FD07</accession>
<feature type="region of interest" description="Disordered" evidence="1">
    <location>
        <begin position="165"/>
        <end position="289"/>
    </location>
</feature>
<proteinExistence type="predicted"/>
<evidence type="ECO:0000313" key="2">
    <source>
        <dbReference type="EMBL" id="AIL61191.1"/>
    </source>
</evidence>
<feature type="compositionally biased region" description="Polar residues" evidence="1">
    <location>
        <begin position="167"/>
        <end position="176"/>
    </location>
</feature>
<gene>
    <name evidence="2" type="ORF">PSAKL28_19700</name>
</gene>
<dbReference type="HOGENOM" id="CLU_962660_0_0_6"/>
<evidence type="ECO:0000313" key="3">
    <source>
        <dbReference type="Proteomes" id="UP000028931"/>
    </source>
</evidence>
<reference evidence="2 3" key="1">
    <citation type="submission" date="2014-07" db="EMBL/GenBank/DDBJ databases">
        <authorList>
            <person name="Lee K."/>
            <person name="Lim J.Y."/>
            <person name="Hwang I."/>
        </authorList>
    </citation>
    <scope>NUCLEOTIDE SEQUENCE [LARGE SCALE GENOMIC DNA]</scope>
    <source>
        <strain evidence="2 3">KL28</strain>
    </source>
</reference>
<sequence>MGRKRVIGLDWLDPENTNQRLWALKYLQAKGLERIFHSRERNLPNELPSHNEMLDAGMYIEQDAGASKLFRDMKDAWRQEKDRNKKKESGRQVCVFTLSTATKSHLQAMAKEQKKSPTVLLESMITKAYTAHVRRQQRQLSKQTLQGSRHHTIQDLHEMFVGGAIQPDNSAIPSHSLTEESMGEPELLKQKSAEYSSAASNERSSSQAAPEIVESLLKQEEAITLIPDSPCNSQMPSAAAGDDQPEQSAPVDLNSSPTDDFPHAQTDNPSPVVKISPQKRKTFRLSSVR</sequence>
<dbReference type="AlphaFoldDB" id="A0A077FD07"/>
<dbReference type="OrthoDB" id="6903081at2"/>
<dbReference type="RefSeq" id="WP_038609653.1">
    <property type="nucleotide sequence ID" value="NZ_CP009048.1"/>
</dbReference>
<organism evidence="2 3">
    <name type="scientific">Pseudomonas alkylphenolica</name>
    <dbReference type="NCBI Taxonomy" id="237609"/>
    <lineage>
        <taxon>Bacteria</taxon>
        <taxon>Pseudomonadati</taxon>
        <taxon>Pseudomonadota</taxon>
        <taxon>Gammaproteobacteria</taxon>
        <taxon>Pseudomonadales</taxon>
        <taxon>Pseudomonadaceae</taxon>
        <taxon>Pseudomonas</taxon>
    </lineage>
</organism>
<dbReference type="Proteomes" id="UP000028931">
    <property type="component" value="Chromosome"/>
</dbReference>
<dbReference type="EMBL" id="CP009048">
    <property type="protein sequence ID" value="AIL61191.1"/>
    <property type="molecule type" value="Genomic_DNA"/>
</dbReference>
<protein>
    <submittedName>
        <fullName evidence="2">Uncharacterized protein</fullName>
    </submittedName>
</protein>
<feature type="compositionally biased region" description="Low complexity" evidence="1">
    <location>
        <begin position="193"/>
        <end position="209"/>
    </location>
</feature>
<name>A0A077FD07_9PSED</name>
<evidence type="ECO:0000256" key="1">
    <source>
        <dbReference type="SAM" id="MobiDB-lite"/>
    </source>
</evidence>
<dbReference type="KEGG" id="palk:PSAKL28_19700"/>